<evidence type="ECO:0000256" key="3">
    <source>
        <dbReference type="ARBA" id="ARBA00022679"/>
    </source>
</evidence>
<comment type="similarity">
    <text evidence="1">Belongs to the class IV-like SAM-binding methyltransferase superfamily. RNA methyltransferase TrmH family.</text>
</comment>
<dbReference type="Gene3D" id="3.40.1280.10">
    <property type="match status" value="1"/>
</dbReference>
<dbReference type="InterPro" id="IPR001537">
    <property type="entry name" value="SpoU_MeTrfase"/>
</dbReference>
<dbReference type="GO" id="GO:0003723">
    <property type="term" value="F:RNA binding"/>
    <property type="evidence" value="ECO:0007669"/>
    <property type="project" value="InterPro"/>
</dbReference>
<keyword evidence="2 6" id="KW-0489">Methyltransferase</keyword>
<accession>A0A0M2T2V9</accession>
<dbReference type="GO" id="GO:0006396">
    <property type="term" value="P:RNA processing"/>
    <property type="evidence" value="ECO:0007669"/>
    <property type="project" value="InterPro"/>
</dbReference>
<dbReference type="InterPro" id="IPR053888">
    <property type="entry name" value="MRM3-like_sub_bind"/>
</dbReference>
<evidence type="ECO:0000259" key="5">
    <source>
        <dbReference type="Pfam" id="PF22435"/>
    </source>
</evidence>
<dbReference type="GO" id="GO:0008173">
    <property type="term" value="F:RNA methyltransferase activity"/>
    <property type="evidence" value="ECO:0007669"/>
    <property type="project" value="InterPro"/>
</dbReference>
<evidence type="ECO:0000256" key="2">
    <source>
        <dbReference type="ARBA" id="ARBA00022603"/>
    </source>
</evidence>
<name>A0A0M2T2V9_9GAMM</name>
<keyword evidence="3 6" id="KW-0808">Transferase</keyword>
<dbReference type="SUPFAM" id="SSF55315">
    <property type="entry name" value="L30e-like"/>
    <property type="match status" value="1"/>
</dbReference>
<proteinExistence type="inferred from homology"/>
<evidence type="ECO:0000313" key="6">
    <source>
        <dbReference type="EMBL" id="RRJ18315.1"/>
    </source>
</evidence>
<gene>
    <name evidence="6" type="ORF">EIK76_17330</name>
</gene>
<dbReference type="SUPFAM" id="SSF75217">
    <property type="entry name" value="alpha/beta knot"/>
    <property type="match status" value="1"/>
</dbReference>
<reference evidence="6 7" key="1">
    <citation type="submission" date="2018-11" db="EMBL/GenBank/DDBJ databases">
        <title>Draft genome analysis of Rheinheimera mesophila isolated from an industrial waste site.</title>
        <authorList>
            <person name="Yu Q."/>
            <person name="Qi Y."/>
            <person name="Zhang H."/>
            <person name="Lu Y."/>
            <person name="Pu J."/>
        </authorList>
    </citation>
    <scope>NUCLEOTIDE SEQUENCE [LARGE SCALE GENOMIC DNA]</scope>
    <source>
        <strain evidence="6 7">IITR13</strain>
    </source>
</reference>
<comment type="caution">
    <text evidence="6">The sequence shown here is derived from an EMBL/GenBank/DDBJ whole genome shotgun (WGS) entry which is preliminary data.</text>
</comment>
<evidence type="ECO:0000313" key="7">
    <source>
        <dbReference type="Proteomes" id="UP000276260"/>
    </source>
</evidence>
<feature type="domain" description="tRNA/rRNA methyltransferase SpoU type" evidence="4">
    <location>
        <begin position="106"/>
        <end position="240"/>
    </location>
</feature>
<dbReference type="PANTHER" id="PTHR43191:SF2">
    <property type="entry name" value="RRNA METHYLTRANSFERASE 3, MITOCHONDRIAL"/>
    <property type="match status" value="1"/>
</dbReference>
<dbReference type="Pfam" id="PF00588">
    <property type="entry name" value="SpoU_methylase"/>
    <property type="match status" value="1"/>
</dbReference>
<dbReference type="InterPro" id="IPR029064">
    <property type="entry name" value="Ribosomal_eL30-like_sf"/>
</dbReference>
<dbReference type="InterPro" id="IPR051259">
    <property type="entry name" value="rRNA_Methyltransferase"/>
</dbReference>
<dbReference type="CDD" id="cd18109">
    <property type="entry name" value="SpoU-like_RNA-MTase"/>
    <property type="match status" value="1"/>
</dbReference>
<protein>
    <submittedName>
        <fullName evidence="6">RNA methyltransferase</fullName>
    </submittedName>
</protein>
<evidence type="ECO:0000259" key="4">
    <source>
        <dbReference type="Pfam" id="PF00588"/>
    </source>
</evidence>
<dbReference type="AlphaFoldDB" id="A0A0M2T2V9"/>
<dbReference type="Proteomes" id="UP000276260">
    <property type="component" value="Unassembled WGS sequence"/>
</dbReference>
<dbReference type="RefSeq" id="WP_046520526.1">
    <property type="nucleotide sequence ID" value="NZ_LAVS01000044.1"/>
</dbReference>
<dbReference type="OrthoDB" id="9794400at2"/>
<dbReference type="Pfam" id="PF22435">
    <property type="entry name" value="MRM3-like_sub_bind"/>
    <property type="match status" value="1"/>
</dbReference>
<keyword evidence="7" id="KW-1185">Reference proteome</keyword>
<dbReference type="Gene3D" id="3.30.1330.30">
    <property type="match status" value="1"/>
</dbReference>
<evidence type="ECO:0000256" key="1">
    <source>
        <dbReference type="ARBA" id="ARBA00007228"/>
    </source>
</evidence>
<dbReference type="PANTHER" id="PTHR43191">
    <property type="entry name" value="RRNA METHYLTRANSFERASE 3"/>
    <property type="match status" value="1"/>
</dbReference>
<dbReference type="EMBL" id="RRCF01000010">
    <property type="protein sequence ID" value="RRJ18315.1"/>
    <property type="molecule type" value="Genomic_DNA"/>
</dbReference>
<feature type="domain" description="MRM3-like substrate binding" evidence="5">
    <location>
        <begin position="8"/>
        <end position="72"/>
    </location>
</feature>
<dbReference type="GO" id="GO:0032259">
    <property type="term" value="P:methylation"/>
    <property type="evidence" value="ECO:0007669"/>
    <property type="project" value="UniProtKB-KW"/>
</dbReference>
<organism evidence="6 7">
    <name type="scientific">Rheinheimera mesophila</name>
    <dbReference type="NCBI Taxonomy" id="1547515"/>
    <lineage>
        <taxon>Bacteria</taxon>
        <taxon>Pseudomonadati</taxon>
        <taxon>Pseudomonadota</taxon>
        <taxon>Gammaproteobacteria</taxon>
        <taxon>Chromatiales</taxon>
        <taxon>Chromatiaceae</taxon>
        <taxon>Rheinheimera</taxon>
    </lineage>
</organism>
<dbReference type="InterPro" id="IPR029026">
    <property type="entry name" value="tRNA_m1G_MTases_N"/>
</dbReference>
<dbReference type="InterPro" id="IPR029028">
    <property type="entry name" value="Alpha/beta_knot_MTases"/>
</dbReference>
<sequence>MISQKWSKLIRSLQQKKYRKAEQLFFVEGEKSVLELLHSAWKVRAVFGTEQFLQQHHALCTKADLIQQCTEHELVQVGTFASNNAALAVAEIPVASPFKEQPGDWVLVLDQINDPGNLGTIIRVADWYGIRHVLCSSDTVDLYNPKVIAAAKGSFLRVKLYYQDVLPVLEQSTMPIYGAYLEGESVHQLKLSKAGGYLVMGNEANGINPALKPVISHPVTIPAFSDTESLNVGIATAILCDNLKRLSVSSMV</sequence>